<dbReference type="Pfam" id="PF01850">
    <property type="entry name" value="PIN"/>
    <property type="match status" value="1"/>
</dbReference>
<accession>D1BG94</accession>
<dbReference type="STRING" id="446469.Sked_37280"/>
<dbReference type="eggNOG" id="COG1848">
    <property type="taxonomic scope" value="Bacteria"/>
</dbReference>
<evidence type="ECO:0000256" key="1">
    <source>
        <dbReference type="ARBA" id="ARBA00022722"/>
    </source>
</evidence>
<keyword evidence="1" id="KW-0540">Nuclease</keyword>
<dbReference type="GO" id="GO:0046872">
    <property type="term" value="F:metal ion binding"/>
    <property type="evidence" value="ECO:0007669"/>
    <property type="project" value="UniProtKB-KW"/>
</dbReference>
<gene>
    <name evidence="6" type="ordered locus">Sked_37280</name>
</gene>
<keyword evidence="4" id="KW-0460">Magnesium</keyword>
<evidence type="ECO:0000256" key="2">
    <source>
        <dbReference type="ARBA" id="ARBA00022723"/>
    </source>
</evidence>
<evidence type="ECO:0000313" key="7">
    <source>
        <dbReference type="Proteomes" id="UP000000322"/>
    </source>
</evidence>
<keyword evidence="3" id="KW-0378">Hydrolase</keyword>
<dbReference type="InterPro" id="IPR002716">
    <property type="entry name" value="PIN_dom"/>
</dbReference>
<dbReference type="RefSeq" id="WP_012868679.1">
    <property type="nucleotide sequence ID" value="NC_013521.1"/>
</dbReference>
<protein>
    <submittedName>
        <fullName evidence="6">PIN domain-containing protein</fullName>
    </submittedName>
</protein>
<dbReference type="KEGG" id="ske:Sked_37280"/>
<proteinExistence type="predicted"/>
<keyword evidence="2" id="KW-0479">Metal-binding</keyword>
<dbReference type="HOGENOM" id="CLU_151972_0_0_11"/>
<reference evidence="6 7" key="1">
    <citation type="journal article" date="2009" name="Stand. Genomic Sci.">
        <title>Complete genome sequence of Sanguibacter keddieii type strain (ST-74).</title>
        <authorList>
            <person name="Ivanova N."/>
            <person name="Sikorski J."/>
            <person name="Sims D."/>
            <person name="Brettin T."/>
            <person name="Detter J.C."/>
            <person name="Han C."/>
            <person name="Lapidus A."/>
            <person name="Copeland A."/>
            <person name="Glavina Del Rio T."/>
            <person name="Nolan M."/>
            <person name="Chen F."/>
            <person name="Lucas S."/>
            <person name="Tice H."/>
            <person name="Cheng J.F."/>
            <person name="Bruce D."/>
            <person name="Goodwin L."/>
            <person name="Pitluck S."/>
            <person name="Pati A."/>
            <person name="Mavromatis K."/>
            <person name="Chen A."/>
            <person name="Palaniappan K."/>
            <person name="D'haeseleer P."/>
            <person name="Chain P."/>
            <person name="Bristow J."/>
            <person name="Eisen J.A."/>
            <person name="Markowitz V."/>
            <person name="Hugenholtz P."/>
            <person name="Goker M."/>
            <person name="Pukall R."/>
            <person name="Klenk H.P."/>
            <person name="Kyrpides N.C."/>
        </authorList>
    </citation>
    <scope>NUCLEOTIDE SEQUENCE [LARGE SCALE GENOMIC DNA]</scope>
    <source>
        <strain evidence="7">ATCC 51767 / DSM 10542 / NCFB 3025 / ST-74</strain>
    </source>
</reference>
<keyword evidence="7" id="KW-1185">Reference proteome</keyword>
<organism evidence="6 7">
    <name type="scientific">Sanguibacter keddieii (strain ATCC 51767 / DSM 10542 / NCFB 3025 / ST-74)</name>
    <dbReference type="NCBI Taxonomy" id="446469"/>
    <lineage>
        <taxon>Bacteria</taxon>
        <taxon>Bacillati</taxon>
        <taxon>Actinomycetota</taxon>
        <taxon>Actinomycetes</taxon>
        <taxon>Micrococcales</taxon>
        <taxon>Sanguibacteraceae</taxon>
        <taxon>Sanguibacter</taxon>
    </lineage>
</organism>
<dbReference type="AlphaFoldDB" id="D1BG94"/>
<dbReference type="InterPro" id="IPR029060">
    <property type="entry name" value="PIN-like_dom_sf"/>
</dbReference>
<feature type="domain" description="PIN" evidence="5">
    <location>
        <begin position="9"/>
        <end position="119"/>
    </location>
</feature>
<evidence type="ECO:0000313" key="6">
    <source>
        <dbReference type="EMBL" id="ACZ23611.1"/>
    </source>
</evidence>
<evidence type="ECO:0000256" key="4">
    <source>
        <dbReference type="ARBA" id="ARBA00022842"/>
    </source>
</evidence>
<dbReference type="GO" id="GO:0004518">
    <property type="term" value="F:nuclease activity"/>
    <property type="evidence" value="ECO:0007669"/>
    <property type="project" value="UniProtKB-KW"/>
</dbReference>
<dbReference type="Gene3D" id="3.40.50.1010">
    <property type="entry name" value="5'-nuclease"/>
    <property type="match status" value="1"/>
</dbReference>
<dbReference type="EMBL" id="CP001819">
    <property type="protein sequence ID" value="ACZ23611.1"/>
    <property type="molecule type" value="Genomic_DNA"/>
</dbReference>
<sequence length="141" mass="14602">MTTAPRTVVLDSGGLSGAATHDPGLHALLTAAVRLGSRVVVPAVVLAETITGRRSDAAVWHTVNRLVVEDLTRDVAAEAGALRERAEGVRAKKKDLTVDALVAATARRHAPSLVVTSDPGDLELLCDGADVVVLHPRHAGA</sequence>
<dbReference type="Proteomes" id="UP000000322">
    <property type="component" value="Chromosome"/>
</dbReference>
<name>D1BG94_SANKS</name>
<evidence type="ECO:0000256" key="3">
    <source>
        <dbReference type="ARBA" id="ARBA00022801"/>
    </source>
</evidence>
<evidence type="ECO:0000259" key="5">
    <source>
        <dbReference type="Pfam" id="PF01850"/>
    </source>
</evidence>
<dbReference type="GO" id="GO:0016787">
    <property type="term" value="F:hydrolase activity"/>
    <property type="evidence" value="ECO:0007669"/>
    <property type="project" value="UniProtKB-KW"/>
</dbReference>
<dbReference type="SUPFAM" id="SSF88723">
    <property type="entry name" value="PIN domain-like"/>
    <property type="match status" value="1"/>
</dbReference>